<dbReference type="GO" id="GO:0046872">
    <property type="term" value="F:metal ion binding"/>
    <property type="evidence" value="ECO:0007669"/>
    <property type="project" value="UniProtKB-KW"/>
</dbReference>
<evidence type="ECO:0000259" key="3">
    <source>
        <dbReference type="Pfam" id="PF07687"/>
    </source>
</evidence>
<feature type="binding site" evidence="2">
    <location>
        <position position="360"/>
    </location>
    <ligand>
        <name>Mn(2+)</name>
        <dbReference type="ChEBI" id="CHEBI:29035"/>
        <label>2</label>
    </ligand>
</feature>
<feature type="domain" description="Peptidase M20 dimerisation" evidence="3">
    <location>
        <begin position="186"/>
        <end position="272"/>
    </location>
</feature>
<feature type="binding site" evidence="2">
    <location>
        <position position="101"/>
    </location>
    <ligand>
        <name>Mn(2+)</name>
        <dbReference type="ChEBI" id="CHEBI:29035"/>
        <label>2</label>
    </ligand>
</feature>
<dbReference type="AlphaFoldDB" id="A0A7X0DNG9"/>
<gene>
    <name evidence="4" type="ORF">FHS48_003581</name>
</gene>
<dbReference type="RefSeq" id="WP_184265540.1">
    <property type="nucleotide sequence ID" value="NZ_JACIIX010000017.1"/>
</dbReference>
<dbReference type="GO" id="GO:0019877">
    <property type="term" value="P:diaminopimelate biosynthetic process"/>
    <property type="evidence" value="ECO:0007669"/>
    <property type="project" value="UniProtKB-ARBA"/>
</dbReference>
<dbReference type="Gene3D" id="3.30.70.360">
    <property type="match status" value="1"/>
</dbReference>
<reference evidence="4 5" key="1">
    <citation type="submission" date="2020-08" db="EMBL/GenBank/DDBJ databases">
        <title>Genomic Encyclopedia of Type Strains, Phase IV (KMG-IV): sequencing the most valuable type-strain genomes for metagenomic binning, comparative biology and taxonomic classification.</title>
        <authorList>
            <person name="Goeker M."/>
        </authorList>
    </citation>
    <scope>NUCLEOTIDE SEQUENCE [LARGE SCALE GENOMIC DNA]</scope>
    <source>
        <strain evidence="4 5">DSM 11590</strain>
    </source>
</reference>
<evidence type="ECO:0000313" key="4">
    <source>
        <dbReference type="EMBL" id="MBB6212133.1"/>
    </source>
</evidence>
<keyword evidence="2" id="KW-0479">Metal-binding</keyword>
<dbReference type="NCBIfam" id="TIGR01891">
    <property type="entry name" value="amidohydrolases"/>
    <property type="match status" value="1"/>
</dbReference>
<comment type="caution">
    <text evidence="4">The sequence shown here is derived from an EMBL/GenBank/DDBJ whole genome shotgun (WGS) entry which is preliminary data.</text>
</comment>
<dbReference type="GO" id="GO:0047980">
    <property type="term" value="F:hippurate hydrolase activity"/>
    <property type="evidence" value="ECO:0007669"/>
    <property type="project" value="UniProtKB-EC"/>
</dbReference>
<dbReference type="SUPFAM" id="SSF53187">
    <property type="entry name" value="Zn-dependent exopeptidases"/>
    <property type="match status" value="1"/>
</dbReference>
<dbReference type="PANTHER" id="PTHR11014">
    <property type="entry name" value="PEPTIDASE M20 FAMILY MEMBER"/>
    <property type="match status" value="1"/>
</dbReference>
<dbReference type="GO" id="GO:0050118">
    <property type="term" value="F:N-acetyldiaminopimelate deacetylase activity"/>
    <property type="evidence" value="ECO:0007669"/>
    <property type="project" value="UniProtKB-ARBA"/>
</dbReference>
<keyword evidence="2" id="KW-0464">Manganese</keyword>
<keyword evidence="5" id="KW-1185">Reference proteome</keyword>
<comment type="cofactor">
    <cofactor evidence="2">
        <name>Mn(2+)</name>
        <dbReference type="ChEBI" id="CHEBI:29035"/>
    </cofactor>
    <text evidence="2">The Mn(2+) ion enhances activity.</text>
</comment>
<proteinExistence type="predicted"/>
<evidence type="ECO:0000256" key="1">
    <source>
        <dbReference type="ARBA" id="ARBA00022801"/>
    </source>
</evidence>
<organism evidence="4 5">
    <name type="scientific">Novispirillum itersonii</name>
    <name type="common">Aquaspirillum itersonii</name>
    <dbReference type="NCBI Taxonomy" id="189"/>
    <lineage>
        <taxon>Bacteria</taxon>
        <taxon>Pseudomonadati</taxon>
        <taxon>Pseudomonadota</taxon>
        <taxon>Alphaproteobacteria</taxon>
        <taxon>Rhodospirillales</taxon>
        <taxon>Novispirillaceae</taxon>
        <taxon>Novispirillum</taxon>
    </lineage>
</organism>
<sequence length="390" mass="41648">MSHILADDALTARMREWRHHLHAHPETAFEEVKTAALVASVLRDHGIDVHEGIGRTGVVGVIRGTADGPWLGLRADMDALDVHEGNTFSHRSTVPGKMHACGHDGHTAMLLGAAVHLAANREFAGTVAVIFQPAEENEGGGRAMVEDGLFDRFPIESVYGLHNWPGLEAGRFAIRPGPIMASYDIFEITLDGQGAHAAMPHLGRDALLASAQLVVALQSVVARSVSPLESAVVSVTQIHGGDTWNVLPQQAVVRGTVRTFSPEVQDLVERRISELAQGIAAAQGVTVSVRYERRYPPTINAAANARLAADVAAQVAGADRVDLDPQPSMGAEDFAFMLQQRPGAYIWLGAGPGQSGCMLHNPGYDFNDEILSIGAAYWVQLVRTVLAPAS</sequence>
<dbReference type="EC" id="3.5.1.32" evidence="4"/>
<accession>A0A7X0DNG9</accession>
<keyword evidence="1 4" id="KW-0378">Hydrolase</keyword>
<dbReference type="InterPro" id="IPR017439">
    <property type="entry name" value="Amidohydrolase"/>
</dbReference>
<dbReference type="PIRSF" id="PIRSF005962">
    <property type="entry name" value="Pept_M20D_amidohydro"/>
    <property type="match status" value="1"/>
</dbReference>
<evidence type="ECO:0000256" key="2">
    <source>
        <dbReference type="PIRSR" id="PIRSR005962-1"/>
    </source>
</evidence>
<dbReference type="FunFam" id="3.30.70.360:FF:000001">
    <property type="entry name" value="N-acetyldiaminopimelate deacetylase"/>
    <property type="match status" value="1"/>
</dbReference>
<dbReference type="InterPro" id="IPR036264">
    <property type="entry name" value="Bact_exopeptidase_dim_dom"/>
</dbReference>
<feature type="binding site" evidence="2">
    <location>
        <position position="103"/>
    </location>
    <ligand>
        <name>Mn(2+)</name>
        <dbReference type="ChEBI" id="CHEBI:29035"/>
        <label>2</label>
    </ligand>
</feature>
<dbReference type="Proteomes" id="UP000544872">
    <property type="component" value="Unassembled WGS sequence"/>
</dbReference>
<dbReference type="Gene3D" id="3.40.630.10">
    <property type="entry name" value="Zn peptidases"/>
    <property type="match status" value="1"/>
</dbReference>
<feature type="binding site" evidence="2">
    <location>
        <position position="162"/>
    </location>
    <ligand>
        <name>Mn(2+)</name>
        <dbReference type="ChEBI" id="CHEBI:29035"/>
        <label>2</label>
    </ligand>
</feature>
<dbReference type="EMBL" id="JACIIX010000017">
    <property type="protein sequence ID" value="MBB6212133.1"/>
    <property type="molecule type" value="Genomic_DNA"/>
</dbReference>
<name>A0A7X0DNG9_NOVIT</name>
<dbReference type="Pfam" id="PF07687">
    <property type="entry name" value="M20_dimer"/>
    <property type="match status" value="1"/>
</dbReference>
<protein>
    <submittedName>
        <fullName evidence="4">Hippurate hydrolase</fullName>
        <ecNumber evidence="4">3.5.1.32</ecNumber>
    </submittedName>
</protein>
<feature type="binding site" evidence="2">
    <location>
        <position position="136"/>
    </location>
    <ligand>
        <name>Mn(2+)</name>
        <dbReference type="ChEBI" id="CHEBI:29035"/>
        <label>2</label>
    </ligand>
</feature>
<evidence type="ECO:0000313" key="5">
    <source>
        <dbReference type="Proteomes" id="UP000544872"/>
    </source>
</evidence>
<dbReference type="InterPro" id="IPR002933">
    <property type="entry name" value="Peptidase_M20"/>
</dbReference>
<dbReference type="InterPro" id="IPR011650">
    <property type="entry name" value="Peptidase_M20_dimer"/>
</dbReference>
<dbReference type="Pfam" id="PF01546">
    <property type="entry name" value="Peptidase_M20"/>
    <property type="match status" value="1"/>
</dbReference>
<dbReference type="CDD" id="cd05666">
    <property type="entry name" value="M20_Acy1-like"/>
    <property type="match status" value="1"/>
</dbReference>
<dbReference type="PANTHER" id="PTHR11014:SF63">
    <property type="entry name" value="METALLOPEPTIDASE, PUTATIVE (AFU_ORTHOLOGUE AFUA_6G09600)-RELATED"/>
    <property type="match status" value="1"/>
</dbReference>
<dbReference type="SUPFAM" id="SSF55031">
    <property type="entry name" value="Bacterial exopeptidase dimerisation domain"/>
    <property type="match status" value="1"/>
</dbReference>